<comment type="caution">
    <text evidence="2">The sequence shown here is derived from an EMBL/GenBank/DDBJ whole genome shotgun (WGS) entry which is preliminary data.</text>
</comment>
<sequence>MEFKVVKTSDDPLFKEALSLYDGKLDIALLEDEQTFVQSLENKHTKDDYVFLVGIEDNTVVSLATAHYEATTHSAFLIYLIASDREDHDDIISLTLEQIELKINELAQYTHDRDVNFIMFEVPQAPLSTTPEEEEVLKQRRLFLRQHGFEKQTDIDYRLPPLHGERNNMPMDLYIKSNIELTKDIYGTSVKSNYILKYVFANRIPRSVIYPILEEMGLHKSTT</sequence>
<dbReference type="EMBL" id="PPQW01000068">
    <property type="protein sequence ID" value="PNZ66278.1"/>
    <property type="molecule type" value="Genomic_DNA"/>
</dbReference>
<dbReference type="RefSeq" id="WP_059108173.1">
    <property type="nucleotide sequence ID" value="NZ_AP024589.1"/>
</dbReference>
<dbReference type="Proteomes" id="UP001171687">
    <property type="component" value="Unassembled WGS sequence"/>
</dbReference>
<protein>
    <submittedName>
        <fullName evidence="2">Uncharacterized protein</fullName>
    </submittedName>
</protein>
<evidence type="ECO:0000313" key="1">
    <source>
        <dbReference type="EMBL" id="MDN4533254.1"/>
    </source>
</evidence>
<evidence type="ECO:0000313" key="3">
    <source>
        <dbReference type="Proteomes" id="UP000242470"/>
    </source>
</evidence>
<dbReference type="AlphaFoldDB" id="A0AAP8TSK8"/>
<dbReference type="GeneID" id="64981216"/>
<accession>A0AAP8TSK8</accession>
<name>A0AAP8TSK8_9STAP</name>
<dbReference type="EMBL" id="JAUHQC010000010">
    <property type="protein sequence ID" value="MDN4533254.1"/>
    <property type="molecule type" value="Genomic_DNA"/>
</dbReference>
<dbReference type="Proteomes" id="UP000242470">
    <property type="component" value="Unassembled WGS sequence"/>
</dbReference>
<reference evidence="1" key="2">
    <citation type="submission" date="2023-07" db="EMBL/GenBank/DDBJ databases">
        <title>Evaluation of the beneficial properties of pineapple isolates.</title>
        <authorList>
            <person name="Adefiranye O."/>
        </authorList>
    </citation>
    <scope>NUCLEOTIDE SEQUENCE</scope>
    <source>
        <strain evidence="1">PAPLE_T1</strain>
    </source>
</reference>
<proteinExistence type="predicted"/>
<evidence type="ECO:0000313" key="2">
    <source>
        <dbReference type="EMBL" id="PNZ66278.1"/>
    </source>
</evidence>
<gene>
    <name evidence="2" type="ORF">CD158_08775</name>
    <name evidence="1" type="ORF">QYH67_06695</name>
</gene>
<organism evidence="2 3">
    <name type="scientific">Staphylococcus auricularis</name>
    <dbReference type="NCBI Taxonomy" id="29379"/>
    <lineage>
        <taxon>Bacteria</taxon>
        <taxon>Bacillati</taxon>
        <taxon>Bacillota</taxon>
        <taxon>Bacilli</taxon>
        <taxon>Bacillales</taxon>
        <taxon>Staphylococcaceae</taxon>
        <taxon>Staphylococcus</taxon>
    </lineage>
</organism>
<reference evidence="2 3" key="1">
    <citation type="submission" date="2017-08" db="EMBL/GenBank/DDBJ databases">
        <title>Draft genome sequences of 64 type strains of genus Staph aureus.</title>
        <authorList>
            <person name="Cole K."/>
            <person name="Golubchik T."/>
            <person name="Russell J."/>
            <person name="Foster D."/>
            <person name="Llewelyn M."/>
            <person name="Wilson D."/>
            <person name="Crook D."/>
            <person name="Paul J."/>
        </authorList>
    </citation>
    <scope>NUCLEOTIDE SEQUENCE [LARGE SCALE GENOMIC DNA]</scope>
    <source>
        <strain evidence="2 3">NCTC 12101</strain>
    </source>
</reference>